<feature type="transmembrane region" description="Helical" evidence="8">
    <location>
        <begin position="268"/>
        <end position="286"/>
    </location>
</feature>
<keyword evidence="4" id="KW-1003">Cell membrane</keyword>
<keyword evidence="7 8" id="KW-0472">Membrane</keyword>
<sequence>MRQGAIQASLAYLIWGLLPLYLKSLHGVAPLEILLCRMVWALFFLIGVLLWRRHWAWLGQAVRQPRLIGIFMLSALLLSTNWFLYIWAVTHNQVIDASLGYFINPLISVLLGVVFLHERLRVGQWTAIAVAAAGVVWLTLQAGHLPWIALGLAGSFGVYGLLRKTAPLGALEGLTLETLVLFPFALIWLSVLASKDQSALVGGAPLLQGLLVLAGPITAIPLLLFAAGARKIPLSLLGLLQYIGPTVQLLLGALLWHEPFSGPRLLGFSVIWLALVLYTAEGFFVARMKKA</sequence>
<dbReference type="PANTHER" id="PTHR22911:SF137">
    <property type="entry name" value="SOLUTE CARRIER FAMILY 35 MEMBER G2-RELATED"/>
    <property type="match status" value="1"/>
</dbReference>
<evidence type="ECO:0000313" key="11">
    <source>
        <dbReference type="Proteomes" id="UP000621859"/>
    </source>
</evidence>
<dbReference type="Pfam" id="PF00892">
    <property type="entry name" value="EamA"/>
    <property type="match status" value="1"/>
</dbReference>
<dbReference type="RefSeq" id="WP_188689106.1">
    <property type="nucleotide sequence ID" value="NZ_BMLY01000001.1"/>
</dbReference>
<dbReference type="SUPFAM" id="SSF103481">
    <property type="entry name" value="Multidrug resistance efflux transporter EmrE"/>
    <property type="match status" value="2"/>
</dbReference>
<feature type="transmembrane region" description="Helical" evidence="8">
    <location>
        <begin position="67"/>
        <end position="88"/>
    </location>
</feature>
<keyword evidence="3" id="KW-0813">Transport</keyword>
<evidence type="ECO:0000256" key="8">
    <source>
        <dbReference type="SAM" id="Phobius"/>
    </source>
</evidence>
<comment type="caution">
    <text evidence="10">The sequence shown here is derived from an EMBL/GenBank/DDBJ whole genome shotgun (WGS) entry which is preliminary data.</text>
</comment>
<dbReference type="InterPro" id="IPR000620">
    <property type="entry name" value="EamA_dom"/>
</dbReference>
<evidence type="ECO:0000256" key="3">
    <source>
        <dbReference type="ARBA" id="ARBA00022448"/>
    </source>
</evidence>
<evidence type="ECO:0000313" key="10">
    <source>
        <dbReference type="EMBL" id="GGP24967.1"/>
    </source>
</evidence>
<evidence type="ECO:0000256" key="1">
    <source>
        <dbReference type="ARBA" id="ARBA00004651"/>
    </source>
</evidence>
<feature type="domain" description="EamA" evidence="9">
    <location>
        <begin position="4"/>
        <end position="139"/>
    </location>
</feature>
<reference evidence="11" key="1">
    <citation type="journal article" date="2019" name="Int. J. Syst. Evol. Microbiol.">
        <title>The Global Catalogue of Microorganisms (GCM) 10K type strain sequencing project: providing services to taxonomists for standard genome sequencing and annotation.</title>
        <authorList>
            <consortium name="The Broad Institute Genomics Platform"/>
            <consortium name="The Broad Institute Genome Sequencing Center for Infectious Disease"/>
            <person name="Wu L."/>
            <person name="Ma J."/>
        </authorList>
    </citation>
    <scope>NUCLEOTIDE SEQUENCE [LARGE SCALE GENOMIC DNA]</scope>
    <source>
        <strain evidence="11">CGMCC 1.8860</strain>
    </source>
</reference>
<evidence type="ECO:0000256" key="2">
    <source>
        <dbReference type="ARBA" id="ARBA00007362"/>
    </source>
</evidence>
<name>A0ABQ2PIV9_9NEIS</name>
<evidence type="ECO:0000256" key="6">
    <source>
        <dbReference type="ARBA" id="ARBA00022989"/>
    </source>
</evidence>
<dbReference type="NCBIfam" id="TIGR00688">
    <property type="entry name" value="rarD"/>
    <property type="match status" value="1"/>
</dbReference>
<proteinExistence type="inferred from homology"/>
<feature type="transmembrane region" description="Helical" evidence="8">
    <location>
        <begin position="94"/>
        <end position="115"/>
    </location>
</feature>
<comment type="similarity">
    <text evidence="2">Belongs to the EamA transporter family.</text>
</comment>
<evidence type="ECO:0000259" key="9">
    <source>
        <dbReference type="Pfam" id="PF00892"/>
    </source>
</evidence>
<feature type="transmembrane region" description="Helical" evidence="8">
    <location>
        <begin position="5"/>
        <end position="22"/>
    </location>
</feature>
<gene>
    <name evidence="10" type="ORF">GCM10010971_07860</name>
</gene>
<dbReference type="InterPro" id="IPR037185">
    <property type="entry name" value="EmrE-like"/>
</dbReference>
<keyword evidence="6 8" id="KW-1133">Transmembrane helix</keyword>
<feature type="transmembrane region" description="Helical" evidence="8">
    <location>
        <begin position="206"/>
        <end position="227"/>
    </location>
</feature>
<dbReference type="Proteomes" id="UP000621859">
    <property type="component" value="Unassembled WGS sequence"/>
</dbReference>
<evidence type="ECO:0000256" key="5">
    <source>
        <dbReference type="ARBA" id="ARBA00022692"/>
    </source>
</evidence>
<feature type="transmembrane region" description="Helical" evidence="8">
    <location>
        <begin position="122"/>
        <end position="139"/>
    </location>
</feature>
<feature type="transmembrane region" description="Helical" evidence="8">
    <location>
        <begin position="234"/>
        <end position="256"/>
    </location>
</feature>
<comment type="subcellular location">
    <subcellularLocation>
        <location evidence="1">Cell membrane</location>
        <topology evidence="1">Multi-pass membrane protein</topology>
    </subcellularLocation>
</comment>
<feature type="transmembrane region" description="Helical" evidence="8">
    <location>
        <begin position="174"/>
        <end position="194"/>
    </location>
</feature>
<dbReference type="InterPro" id="IPR004626">
    <property type="entry name" value="RarD"/>
</dbReference>
<evidence type="ECO:0000256" key="4">
    <source>
        <dbReference type="ARBA" id="ARBA00022475"/>
    </source>
</evidence>
<protein>
    <submittedName>
        <fullName evidence="10">Membrane protein</fullName>
    </submittedName>
</protein>
<feature type="transmembrane region" description="Helical" evidence="8">
    <location>
        <begin position="145"/>
        <end position="162"/>
    </location>
</feature>
<keyword evidence="5 8" id="KW-0812">Transmembrane</keyword>
<feature type="transmembrane region" description="Helical" evidence="8">
    <location>
        <begin position="28"/>
        <end position="51"/>
    </location>
</feature>
<keyword evidence="11" id="KW-1185">Reference proteome</keyword>
<organism evidence="10 11">
    <name type="scientific">Silvimonas amylolytica</name>
    <dbReference type="NCBI Taxonomy" id="449663"/>
    <lineage>
        <taxon>Bacteria</taxon>
        <taxon>Pseudomonadati</taxon>
        <taxon>Pseudomonadota</taxon>
        <taxon>Betaproteobacteria</taxon>
        <taxon>Neisseriales</taxon>
        <taxon>Chitinibacteraceae</taxon>
        <taxon>Silvimonas</taxon>
    </lineage>
</organism>
<accession>A0ABQ2PIV9</accession>
<dbReference type="PANTHER" id="PTHR22911">
    <property type="entry name" value="ACYL-MALONYL CONDENSING ENZYME-RELATED"/>
    <property type="match status" value="1"/>
</dbReference>
<evidence type="ECO:0000256" key="7">
    <source>
        <dbReference type="ARBA" id="ARBA00023136"/>
    </source>
</evidence>
<dbReference type="EMBL" id="BMLY01000001">
    <property type="protein sequence ID" value="GGP24967.1"/>
    <property type="molecule type" value="Genomic_DNA"/>
</dbReference>